<evidence type="ECO:0000313" key="1">
    <source>
        <dbReference type="EMBL" id="MBB4681844.1"/>
    </source>
</evidence>
<sequence length="115" mass="12537">MAGYKVITTAVRKEAAKWDDLANKVAPVHSAVSGMTLSPLAFFVLDPITLMVFPLNLPTPPEELASSYEAVRSFMEKLLGGAKTEFSEIGDALIKIANTYDQNEAIVEMDLNEAF</sequence>
<proteinExistence type="predicted"/>
<name>A0A7W7CLY2_9PSEU</name>
<gene>
    <name evidence="1" type="ORF">HNR67_007962</name>
</gene>
<dbReference type="EMBL" id="JACHMH010000001">
    <property type="protein sequence ID" value="MBB4681844.1"/>
    <property type="molecule type" value="Genomic_DNA"/>
</dbReference>
<organism evidence="1 2">
    <name type="scientific">Crossiella cryophila</name>
    <dbReference type="NCBI Taxonomy" id="43355"/>
    <lineage>
        <taxon>Bacteria</taxon>
        <taxon>Bacillati</taxon>
        <taxon>Actinomycetota</taxon>
        <taxon>Actinomycetes</taxon>
        <taxon>Pseudonocardiales</taxon>
        <taxon>Pseudonocardiaceae</taxon>
        <taxon>Crossiella</taxon>
    </lineage>
</organism>
<reference evidence="1 2" key="1">
    <citation type="submission" date="2020-08" db="EMBL/GenBank/DDBJ databases">
        <title>Sequencing the genomes of 1000 actinobacteria strains.</title>
        <authorList>
            <person name="Klenk H.-P."/>
        </authorList>
    </citation>
    <scope>NUCLEOTIDE SEQUENCE [LARGE SCALE GENOMIC DNA]</scope>
    <source>
        <strain evidence="1 2">DSM 44230</strain>
    </source>
</reference>
<dbReference type="Proteomes" id="UP000533598">
    <property type="component" value="Unassembled WGS sequence"/>
</dbReference>
<dbReference type="RefSeq" id="WP_185008720.1">
    <property type="nucleotide sequence ID" value="NZ_BAAAUI010000084.1"/>
</dbReference>
<evidence type="ECO:0000313" key="2">
    <source>
        <dbReference type="Proteomes" id="UP000533598"/>
    </source>
</evidence>
<accession>A0A7W7CLY2</accession>
<comment type="caution">
    <text evidence="1">The sequence shown here is derived from an EMBL/GenBank/DDBJ whole genome shotgun (WGS) entry which is preliminary data.</text>
</comment>
<protein>
    <submittedName>
        <fullName evidence="1">Uncharacterized protein</fullName>
    </submittedName>
</protein>
<dbReference type="AlphaFoldDB" id="A0A7W7CLY2"/>
<keyword evidence="2" id="KW-1185">Reference proteome</keyword>